<dbReference type="EMBL" id="QBIY01013311">
    <property type="protein sequence ID" value="RXN08479.1"/>
    <property type="molecule type" value="Genomic_DNA"/>
</dbReference>
<dbReference type="Proteomes" id="UP000290572">
    <property type="component" value="Unassembled WGS sequence"/>
</dbReference>
<evidence type="ECO:0000313" key="2">
    <source>
        <dbReference type="EMBL" id="RXN08479.1"/>
    </source>
</evidence>
<accession>A0A498LJE2</accession>
<gene>
    <name evidence="2" type="ORF">ROHU_031901</name>
</gene>
<keyword evidence="3" id="KW-1185">Reference proteome</keyword>
<evidence type="ECO:0000313" key="3">
    <source>
        <dbReference type="Proteomes" id="UP000290572"/>
    </source>
</evidence>
<evidence type="ECO:0000256" key="1">
    <source>
        <dbReference type="SAM" id="MobiDB-lite"/>
    </source>
</evidence>
<name>A0A498LJE2_LABRO</name>
<dbReference type="AlphaFoldDB" id="A0A498LJE2"/>
<proteinExistence type="predicted"/>
<reference evidence="2 3" key="1">
    <citation type="submission" date="2018-03" db="EMBL/GenBank/DDBJ databases">
        <title>Draft genome sequence of Rohu Carp (Labeo rohita).</title>
        <authorList>
            <person name="Das P."/>
            <person name="Kushwaha B."/>
            <person name="Joshi C.G."/>
            <person name="Kumar D."/>
            <person name="Nagpure N.S."/>
            <person name="Sahoo L."/>
            <person name="Das S.P."/>
            <person name="Bit A."/>
            <person name="Patnaik S."/>
            <person name="Meher P.K."/>
            <person name="Jayasankar P."/>
            <person name="Koringa P.G."/>
            <person name="Patel N.V."/>
            <person name="Hinsu A.T."/>
            <person name="Kumar R."/>
            <person name="Pandey M."/>
            <person name="Agarwal S."/>
            <person name="Srivastava S."/>
            <person name="Singh M."/>
            <person name="Iquebal M.A."/>
            <person name="Jaiswal S."/>
            <person name="Angadi U.B."/>
            <person name="Kumar N."/>
            <person name="Raza M."/>
            <person name="Shah T.M."/>
            <person name="Rai A."/>
            <person name="Jena J.K."/>
        </authorList>
    </citation>
    <scope>NUCLEOTIDE SEQUENCE [LARGE SCALE GENOMIC DNA]</scope>
    <source>
        <strain evidence="2">DASCIFA01</strain>
        <tissue evidence="2">Testis</tissue>
    </source>
</reference>
<protein>
    <submittedName>
        <fullName evidence="2">Uncharacterized protein</fullName>
    </submittedName>
</protein>
<comment type="caution">
    <text evidence="2">The sequence shown here is derived from an EMBL/GenBank/DDBJ whole genome shotgun (WGS) entry which is preliminary data.</text>
</comment>
<sequence>MTVTQTREPIKLPHKRLAQTLPSALGTGNAPAAHRKRSPGCGSAVMCEKETRSEKQKSQAIVSQAPLWQRIEQVCKPQSSFFPQVSPQVGTSTVQGNTLSEQTQHWMKHTGARHDIRINDFNAERFDRSTDPTRLYGN</sequence>
<organism evidence="2 3">
    <name type="scientific">Labeo rohita</name>
    <name type="common">Indian major carp</name>
    <name type="synonym">Cyprinus rohita</name>
    <dbReference type="NCBI Taxonomy" id="84645"/>
    <lineage>
        <taxon>Eukaryota</taxon>
        <taxon>Metazoa</taxon>
        <taxon>Chordata</taxon>
        <taxon>Craniata</taxon>
        <taxon>Vertebrata</taxon>
        <taxon>Euteleostomi</taxon>
        <taxon>Actinopterygii</taxon>
        <taxon>Neopterygii</taxon>
        <taxon>Teleostei</taxon>
        <taxon>Ostariophysi</taxon>
        <taxon>Cypriniformes</taxon>
        <taxon>Cyprinidae</taxon>
        <taxon>Labeoninae</taxon>
        <taxon>Labeonini</taxon>
        <taxon>Labeo</taxon>
    </lineage>
</organism>
<feature type="region of interest" description="Disordered" evidence="1">
    <location>
        <begin position="23"/>
        <end position="43"/>
    </location>
</feature>